<name>A0AAE9B2F5_9ACTN</name>
<dbReference type="GO" id="GO:0003677">
    <property type="term" value="F:DNA binding"/>
    <property type="evidence" value="ECO:0007669"/>
    <property type="project" value="InterPro"/>
</dbReference>
<dbReference type="PROSITE" id="PS50043">
    <property type="entry name" value="HTH_LUXR_2"/>
    <property type="match status" value="1"/>
</dbReference>
<sequence length="898" mass="97005">MRLVERDDSVLRLRTLFEECARGQGRHVLLDGPPGSGRTALLLDLVRHAEQSGALVLRAAATPVEQSLPYGVLTQLFDSPGVPADMNGLPTVPSGRDGIPESRREVQDAFRRLAGDGRPVVITIDDLSTGDEPSLHCLSYLALRIKTAPVLLLVTDHAETYAAQNPLCAELYRQPFFHRVPLRPLTRHGVRQVLAAELGEREADRLAADFTDLSGGNLRLLHALISDERRGSAPQQAYARELLSCVRRGQPEGLAVARALAVLGDGARPEHIARLTGLGVGTTTGALDALTTAGLLDGDRFRHPAAARTLVDDLPPGQTADLHRKAAELLHQDGAPATVVADRLARAGEAGESWECEVLREAARQLLAEGRAREAVDHLTIAEASCREPVLRATVRAELADAQWQVTPFAAAAHLASSVTAVLADRLGTREWTDVVRRLAWHGRADELSRVLAHMRKRQIVAEEEEFRDLSTWLAGTYPGLVPRTQPRVAADARRLTTEPSLSAAAEVAGHLISGLDRDALPRIDAVIGDFRWAGDSPWGGEACLLALLAQLYAGQPQTALDWCDKLLADPRCGNTPAWQAALTAARAEACLRLGDLTRAAEQAENALSLITPESWGVVIGLPLGTAIAAAVRIGRLEFAARHVNRPVPDALLQTRYGLHYLHARGEYAAAAGRHRAALADFLLCGERIRAWGLGGAHIVPWCTSAAEAWLHLGNRDQAKWLLDEHLARLGGGDSPYRGLALRVAAALGPAARRTKLLGEAADILGRHGGRYELALVLTELADAHTAAGERRSAQRLVRRAWHVAKSCGAERLCEQLVPEGNAGLLERSAATVLTMAERRVAALAVVGHTNREIAAMLHVTPSTVEQHLTRVFRKLDVKRREDLPAELHARHPESLVG</sequence>
<dbReference type="PANTHER" id="PTHR16305">
    <property type="entry name" value="TESTICULAR SOLUBLE ADENYLYL CYCLASE"/>
    <property type="match status" value="1"/>
</dbReference>
<dbReference type="Gene3D" id="1.10.10.10">
    <property type="entry name" value="Winged helix-like DNA-binding domain superfamily/Winged helix DNA-binding domain"/>
    <property type="match status" value="1"/>
</dbReference>
<dbReference type="SUPFAM" id="SSF52540">
    <property type="entry name" value="P-loop containing nucleoside triphosphate hydrolases"/>
    <property type="match status" value="1"/>
</dbReference>
<dbReference type="Gene3D" id="3.40.50.300">
    <property type="entry name" value="P-loop containing nucleotide triphosphate hydrolases"/>
    <property type="match status" value="1"/>
</dbReference>
<organism evidence="4 5">
    <name type="scientific">Streptomyces ipomoeae</name>
    <dbReference type="NCBI Taxonomy" id="103232"/>
    <lineage>
        <taxon>Bacteria</taxon>
        <taxon>Bacillati</taxon>
        <taxon>Actinomycetota</taxon>
        <taxon>Actinomycetes</taxon>
        <taxon>Kitasatosporales</taxon>
        <taxon>Streptomycetaceae</taxon>
        <taxon>Streptomyces</taxon>
    </lineage>
</organism>
<proteinExistence type="predicted"/>
<evidence type="ECO:0000256" key="1">
    <source>
        <dbReference type="ARBA" id="ARBA00022741"/>
    </source>
</evidence>
<dbReference type="PROSITE" id="PS00622">
    <property type="entry name" value="HTH_LUXR_1"/>
    <property type="match status" value="1"/>
</dbReference>
<evidence type="ECO:0000313" key="4">
    <source>
        <dbReference type="EMBL" id="TQE37219.1"/>
    </source>
</evidence>
<accession>A0AAE9B2F5</accession>
<dbReference type="Pfam" id="PF13191">
    <property type="entry name" value="AAA_16"/>
    <property type="match status" value="1"/>
</dbReference>
<comment type="caution">
    <text evidence="4">The sequence shown here is derived from an EMBL/GenBank/DDBJ whole genome shotgun (WGS) entry which is preliminary data.</text>
</comment>
<gene>
    <name evidence="4" type="ORF">Sipo8835_08405</name>
</gene>
<dbReference type="InterPro" id="IPR027417">
    <property type="entry name" value="P-loop_NTPase"/>
</dbReference>
<dbReference type="AlphaFoldDB" id="A0AAE9B2F5"/>
<dbReference type="GO" id="GO:0006355">
    <property type="term" value="P:regulation of DNA-templated transcription"/>
    <property type="evidence" value="ECO:0007669"/>
    <property type="project" value="InterPro"/>
</dbReference>
<dbReference type="EMBL" id="SPAZ01000068">
    <property type="protein sequence ID" value="TQE37219.1"/>
    <property type="molecule type" value="Genomic_DNA"/>
</dbReference>
<dbReference type="Pfam" id="PF00196">
    <property type="entry name" value="GerE"/>
    <property type="match status" value="1"/>
</dbReference>
<dbReference type="CDD" id="cd06170">
    <property type="entry name" value="LuxR_C_like"/>
    <property type="match status" value="1"/>
</dbReference>
<dbReference type="GO" id="GO:0004016">
    <property type="term" value="F:adenylate cyclase activity"/>
    <property type="evidence" value="ECO:0007669"/>
    <property type="project" value="TreeGrafter"/>
</dbReference>
<dbReference type="InterPro" id="IPR041664">
    <property type="entry name" value="AAA_16"/>
</dbReference>
<protein>
    <submittedName>
        <fullName evidence="4">LuxR family transcriptional regulator</fullName>
    </submittedName>
</protein>
<dbReference type="InterPro" id="IPR016032">
    <property type="entry name" value="Sig_transdc_resp-reg_C-effctor"/>
</dbReference>
<dbReference type="SUPFAM" id="SSF46894">
    <property type="entry name" value="C-terminal effector domain of the bipartite response regulators"/>
    <property type="match status" value="1"/>
</dbReference>
<dbReference type="SMART" id="SM00421">
    <property type="entry name" value="HTH_LUXR"/>
    <property type="match status" value="1"/>
</dbReference>
<keyword evidence="2" id="KW-0067">ATP-binding</keyword>
<dbReference type="InterPro" id="IPR000792">
    <property type="entry name" value="Tscrpt_reg_LuxR_C"/>
</dbReference>
<keyword evidence="1" id="KW-0547">Nucleotide-binding</keyword>
<evidence type="ECO:0000313" key="5">
    <source>
        <dbReference type="Proteomes" id="UP000318720"/>
    </source>
</evidence>
<dbReference type="GO" id="GO:0005737">
    <property type="term" value="C:cytoplasm"/>
    <property type="evidence" value="ECO:0007669"/>
    <property type="project" value="TreeGrafter"/>
</dbReference>
<feature type="domain" description="HTH luxR-type" evidence="3">
    <location>
        <begin position="827"/>
        <end position="892"/>
    </location>
</feature>
<reference evidence="4 5" key="1">
    <citation type="submission" date="2019-03" db="EMBL/GenBank/DDBJ databases">
        <title>Comparative genomic analyses of the sweetpotato soil rot pathogen, Streptomyces ipomoeae.</title>
        <authorList>
            <person name="Ruschel Soares N."/>
            <person name="Badger J.H."/>
            <person name="Huguet-Tapia J.C."/>
            <person name="Clark C.A."/>
            <person name="Pettis G.S."/>
        </authorList>
    </citation>
    <scope>NUCLEOTIDE SEQUENCE [LARGE SCALE GENOMIC DNA]</scope>
    <source>
        <strain evidence="4 5">88-35</strain>
    </source>
</reference>
<dbReference type="PANTHER" id="PTHR16305:SF28">
    <property type="entry name" value="GUANYLATE CYCLASE DOMAIN-CONTAINING PROTEIN"/>
    <property type="match status" value="1"/>
</dbReference>
<evidence type="ECO:0000256" key="2">
    <source>
        <dbReference type="ARBA" id="ARBA00022840"/>
    </source>
</evidence>
<evidence type="ECO:0000259" key="3">
    <source>
        <dbReference type="PROSITE" id="PS50043"/>
    </source>
</evidence>
<dbReference type="RefSeq" id="WP_009324905.1">
    <property type="nucleotide sequence ID" value="NZ_JARAVA010000001.1"/>
</dbReference>
<dbReference type="InterPro" id="IPR036388">
    <property type="entry name" value="WH-like_DNA-bd_sf"/>
</dbReference>
<dbReference type="Proteomes" id="UP000318720">
    <property type="component" value="Unassembled WGS sequence"/>
</dbReference>
<dbReference type="GO" id="GO:0005524">
    <property type="term" value="F:ATP binding"/>
    <property type="evidence" value="ECO:0007669"/>
    <property type="project" value="UniProtKB-KW"/>
</dbReference>
<dbReference type="PRINTS" id="PR00038">
    <property type="entry name" value="HTHLUXR"/>
</dbReference>